<dbReference type="OrthoDB" id="3812122at2"/>
<dbReference type="InterPro" id="IPR034786">
    <property type="entry name" value="MAR"/>
</dbReference>
<feature type="domain" description="Alcohol dehydrogenase iron-type/glycerol dehydrogenase GldA" evidence="8">
    <location>
        <begin position="10"/>
        <end position="153"/>
    </location>
</feature>
<proteinExistence type="inferred from homology"/>
<dbReference type="Proteomes" id="UP000295606">
    <property type="component" value="Unassembled WGS sequence"/>
</dbReference>
<sequence length="355" mass="37311">MDRFVYQGLPSRVVFGWGDLARLPEEVDRLGARRALILSTPEQRPLAEEVARLLGARAAGIHAEAVMHVPVEVARAAREKAAALGAQCCVAVGGGSTIGLGKAIALESALPIVAVPTTYAGSEMTPIYGLTEGRLKKTGRDLRVLPRTVIYDPSLTVSLPAGTSAASGVNAIAHAVEALYAEDANPVISLMAEESIRALGEALPGVVRRPDDVAMRSRALYGAWLAGTSLGAVSMALHHKLCHTLGGTFNLPHAQTHAVMLPHTAHYNHAAAPQALERVARALGGAQADEAGPRLYALNESLGIPMSLKEIGMPETGLDEAADLACTNAYPNPRPLERAAIRALLQRAWEGAAPR</sequence>
<dbReference type="GO" id="GO:1901168">
    <property type="term" value="P:3-chlorocatechol catabolic process"/>
    <property type="evidence" value="ECO:0007669"/>
    <property type="project" value="UniProtKB-ARBA"/>
</dbReference>
<keyword evidence="5" id="KW-0520">NAD</keyword>
<evidence type="ECO:0000256" key="2">
    <source>
        <dbReference type="ARBA" id="ARBA00012005"/>
    </source>
</evidence>
<feature type="domain" description="Fe-containing alcohol dehydrogenase-like C-terminal" evidence="9">
    <location>
        <begin position="165"/>
        <end position="349"/>
    </location>
</feature>
<comment type="catalytic activity">
    <reaction evidence="6">
        <text>3-oxoadipate + NAD(+) = maleylacetate + NADH + H(+)</text>
        <dbReference type="Rhea" id="RHEA:16981"/>
        <dbReference type="ChEBI" id="CHEBI:15378"/>
        <dbReference type="ChEBI" id="CHEBI:15775"/>
        <dbReference type="ChEBI" id="CHEBI:16468"/>
        <dbReference type="ChEBI" id="CHEBI:57540"/>
        <dbReference type="ChEBI" id="CHEBI:57945"/>
        <dbReference type="EC" id="1.3.1.32"/>
    </reaction>
</comment>
<comment type="catalytic activity">
    <reaction evidence="7">
        <text>3-oxoadipate + NADP(+) = maleylacetate + NADPH + H(+)</text>
        <dbReference type="Rhea" id="RHEA:16985"/>
        <dbReference type="ChEBI" id="CHEBI:15378"/>
        <dbReference type="ChEBI" id="CHEBI:15775"/>
        <dbReference type="ChEBI" id="CHEBI:16468"/>
        <dbReference type="ChEBI" id="CHEBI:57783"/>
        <dbReference type="ChEBI" id="CHEBI:58349"/>
        <dbReference type="EC" id="1.3.1.32"/>
    </reaction>
</comment>
<keyword evidence="4" id="KW-0560">Oxidoreductase</keyword>
<accession>A0A4R5LJZ3</accession>
<evidence type="ECO:0000256" key="5">
    <source>
        <dbReference type="ARBA" id="ARBA00023027"/>
    </source>
</evidence>
<comment type="similarity">
    <text evidence="1">Belongs to the iron-containing alcohol dehydrogenase family.</text>
</comment>
<evidence type="ECO:0000313" key="11">
    <source>
        <dbReference type="Proteomes" id="UP000295606"/>
    </source>
</evidence>
<evidence type="ECO:0000313" key="10">
    <source>
        <dbReference type="EMBL" id="TDG09893.1"/>
    </source>
</evidence>
<dbReference type="InterPro" id="IPR056798">
    <property type="entry name" value="ADH_Fe_C"/>
</dbReference>
<evidence type="ECO:0000256" key="3">
    <source>
        <dbReference type="ARBA" id="ARBA00022797"/>
    </source>
</evidence>
<evidence type="ECO:0000256" key="7">
    <source>
        <dbReference type="ARBA" id="ARBA00051531"/>
    </source>
</evidence>
<evidence type="ECO:0000256" key="1">
    <source>
        <dbReference type="ARBA" id="ARBA00007358"/>
    </source>
</evidence>
<dbReference type="Pfam" id="PF25137">
    <property type="entry name" value="ADH_Fe_C"/>
    <property type="match status" value="1"/>
</dbReference>
<organism evidence="10 11">
    <name type="scientific">Paraburkholderia guartelaensis</name>
    <dbReference type="NCBI Taxonomy" id="2546446"/>
    <lineage>
        <taxon>Bacteria</taxon>
        <taxon>Pseudomonadati</taxon>
        <taxon>Pseudomonadota</taxon>
        <taxon>Betaproteobacteria</taxon>
        <taxon>Burkholderiales</taxon>
        <taxon>Burkholderiaceae</taxon>
        <taxon>Paraburkholderia</taxon>
    </lineage>
</organism>
<dbReference type="EC" id="1.3.1.32" evidence="2"/>
<evidence type="ECO:0000259" key="9">
    <source>
        <dbReference type="Pfam" id="PF25137"/>
    </source>
</evidence>
<dbReference type="Gene3D" id="3.40.50.1970">
    <property type="match status" value="1"/>
</dbReference>
<dbReference type="InterPro" id="IPR001670">
    <property type="entry name" value="ADH_Fe/GldA"/>
</dbReference>
<comment type="caution">
    <text evidence="10">The sequence shown here is derived from an EMBL/GenBank/DDBJ whole genome shotgun (WGS) entry which is preliminary data.</text>
</comment>
<dbReference type="PANTHER" id="PTHR11496">
    <property type="entry name" value="ALCOHOL DEHYDROGENASE"/>
    <property type="match status" value="1"/>
</dbReference>
<name>A0A4R5LJZ3_9BURK</name>
<evidence type="ECO:0000256" key="6">
    <source>
        <dbReference type="ARBA" id="ARBA00050679"/>
    </source>
</evidence>
<evidence type="ECO:0000259" key="8">
    <source>
        <dbReference type="Pfam" id="PF00465"/>
    </source>
</evidence>
<dbReference type="GO" id="GO:0018506">
    <property type="term" value="F:maleylacetate reductase activity"/>
    <property type="evidence" value="ECO:0007669"/>
    <property type="project" value="UniProtKB-EC"/>
</dbReference>
<dbReference type="Pfam" id="PF00465">
    <property type="entry name" value="Fe-ADH"/>
    <property type="match status" value="1"/>
</dbReference>
<dbReference type="GO" id="GO:0046872">
    <property type="term" value="F:metal ion binding"/>
    <property type="evidence" value="ECO:0007669"/>
    <property type="project" value="InterPro"/>
</dbReference>
<reference evidence="10 11" key="1">
    <citation type="submission" date="2019-03" db="EMBL/GenBank/DDBJ databases">
        <title>Paraburkholderia sp. isolated from native Mimosa gymnas in Guartela State Park, Brazil.</title>
        <authorList>
            <person name="Paulitsch F."/>
            <person name="Hungria M."/>
            <person name="Delamuta J.R.M."/>
            <person name="Ribeiro R.A."/>
            <person name="Dall'Agnol R."/>
            <person name="Silva J.S.B."/>
        </authorList>
    </citation>
    <scope>NUCLEOTIDE SEQUENCE [LARGE SCALE GENOMIC DNA]</scope>
    <source>
        <strain evidence="10 11">CNPSo 3008</strain>
    </source>
</reference>
<dbReference type="FunFam" id="3.40.50.1970:FF:000015">
    <property type="entry name" value="Maleylacetate reductase 1"/>
    <property type="match status" value="1"/>
</dbReference>
<dbReference type="RefSeq" id="WP_133180782.1">
    <property type="nucleotide sequence ID" value="NZ_SMOD01000003.1"/>
</dbReference>
<evidence type="ECO:0000256" key="4">
    <source>
        <dbReference type="ARBA" id="ARBA00023002"/>
    </source>
</evidence>
<dbReference type="CDD" id="cd08177">
    <property type="entry name" value="MAR"/>
    <property type="match status" value="1"/>
</dbReference>
<dbReference type="PANTHER" id="PTHR11496:SF102">
    <property type="entry name" value="ALCOHOL DEHYDROGENASE 4"/>
    <property type="match status" value="1"/>
</dbReference>
<dbReference type="AlphaFoldDB" id="A0A4R5LJZ3"/>
<keyword evidence="3" id="KW-0058">Aromatic hydrocarbons catabolism</keyword>
<protein>
    <recommendedName>
        <fullName evidence="2">maleylacetate reductase</fullName>
        <ecNumber evidence="2">1.3.1.32</ecNumber>
    </recommendedName>
</protein>
<gene>
    <name evidence="10" type="ORF">E1N52_05100</name>
</gene>
<dbReference type="Gene3D" id="1.20.1090.10">
    <property type="entry name" value="Dehydroquinate synthase-like - alpha domain"/>
    <property type="match status" value="1"/>
</dbReference>
<dbReference type="GO" id="GO:0004022">
    <property type="term" value="F:alcohol dehydrogenase (NAD+) activity"/>
    <property type="evidence" value="ECO:0007669"/>
    <property type="project" value="TreeGrafter"/>
</dbReference>
<dbReference type="InterPro" id="IPR039697">
    <property type="entry name" value="Alcohol_dehydrogenase_Fe"/>
</dbReference>
<dbReference type="EMBL" id="SMOD01000003">
    <property type="protein sequence ID" value="TDG09893.1"/>
    <property type="molecule type" value="Genomic_DNA"/>
</dbReference>
<dbReference type="SUPFAM" id="SSF56796">
    <property type="entry name" value="Dehydroquinate synthase-like"/>
    <property type="match status" value="1"/>
</dbReference>